<comment type="subcellular location">
    <subcellularLocation>
        <location evidence="1">Cytoplasm</location>
    </subcellularLocation>
</comment>
<gene>
    <name evidence="8" type="ORF">UFOVP1290_338</name>
</gene>
<feature type="domain" description="TROVE" evidence="7">
    <location>
        <begin position="26"/>
        <end position="331"/>
    </location>
</feature>
<dbReference type="PROSITE" id="PS50988">
    <property type="entry name" value="TROVE"/>
    <property type="match status" value="1"/>
</dbReference>
<dbReference type="GO" id="GO:0003723">
    <property type="term" value="F:RNA binding"/>
    <property type="evidence" value="ECO:0007669"/>
    <property type="project" value="UniProtKB-KW"/>
</dbReference>
<reference evidence="8" key="1">
    <citation type="submission" date="2020-05" db="EMBL/GenBank/DDBJ databases">
        <authorList>
            <person name="Chiriac C."/>
            <person name="Salcher M."/>
            <person name="Ghai R."/>
            <person name="Kavagutti S V."/>
        </authorList>
    </citation>
    <scope>NUCLEOTIDE SEQUENCE</scope>
</reference>
<evidence type="ECO:0000256" key="6">
    <source>
        <dbReference type="ARBA" id="ARBA00023274"/>
    </source>
</evidence>
<evidence type="ECO:0000256" key="4">
    <source>
        <dbReference type="ARBA" id="ARBA00022723"/>
    </source>
</evidence>
<dbReference type="PANTHER" id="PTHR14202">
    <property type="entry name" value="60 KDA RIBONUCLEOPROTEIN SSA/RO"/>
    <property type="match status" value="1"/>
</dbReference>
<evidence type="ECO:0000256" key="2">
    <source>
        <dbReference type="ARBA" id="ARBA00007814"/>
    </source>
</evidence>
<evidence type="ECO:0000256" key="3">
    <source>
        <dbReference type="ARBA" id="ARBA00022490"/>
    </source>
</evidence>
<keyword evidence="5" id="KW-0694">RNA-binding</keyword>
<keyword evidence="4" id="KW-0479">Metal-binding</keyword>
<sequence length="523" mass="57553">MATKNLFSSKSKSVSVSKKVTKVTDTVNNAGGTAYSMSDKAALAQLAMTGCFNGTYYVSGEDQLKRVLDLANKADPAFVAKLAVYARQKGLMKDMPAVLAAVVAGKDSALLSKIFSKVIDNPKMLRNFVQVIRSGATGRKSLGTRPKKLIQDYLDRLTDEQLFKADVGNDPSLQDIIKLVHPKPTNKQRSALYGYLLDKEYNKADLSGLVKQYESFKKDMSGEIPDVPFQMLTALPLTDKHWKQIADNATWNQVRMNINTFQRHNVFSEPTLLKALCDKLQDPEQVRRAKVFPYQLYTAFLNIDANVSNKVSVALQNAADHALQNVPEFSGNVYVMVDTSGSMSSPVTGYRGSVTTKMRCIDAAALVASAILRKNPDAKIIPFDTSVHAHRLNPLDSIMTNAKTLAGFGGGGTNCSLALKHVNDKNEKGDLVIYVSDNESWVDSGNYRSTATMTEWNRFKARNPSAKLVCIDITPNGTTQAHDREDILNVGGFSDQVFDVIARFIELGNNKDLWVKTIESVSL</sequence>
<keyword evidence="3" id="KW-0963">Cytoplasm</keyword>
<dbReference type="Gene3D" id="3.40.50.410">
    <property type="entry name" value="von Willebrand factor, type A domain"/>
    <property type="match status" value="1"/>
</dbReference>
<dbReference type="EMBL" id="LR797252">
    <property type="protein sequence ID" value="CAB4196818.1"/>
    <property type="molecule type" value="Genomic_DNA"/>
</dbReference>
<dbReference type="InterPro" id="IPR056800">
    <property type="entry name" value="vWA_Ro60"/>
</dbReference>
<dbReference type="InterPro" id="IPR036465">
    <property type="entry name" value="vWFA_dom_sf"/>
</dbReference>
<evidence type="ECO:0000256" key="1">
    <source>
        <dbReference type="ARBA" id="ARBA00004496"/>
    </source>
</evidence>
<comment type="similarity">
    <text evidence="2">Belongs to the Ro 60 kDa family.</text>
</comment>
<protein>
    <recommendedName>
        <fullName evidence="7">TROVE domain-containing protein</fullName>
    </recommendedName>
</protein>
<organism evidence="8">
    <name type="scientific">uncultured Caudovirales phage</name>
    <dbReference type="NCBI Taxonomy" id="2100421"/>
    <lineage>
        <taxon>Viruses</taxon>
        <taxon>Duplodnaviria</taxon>
        <taxon>Heunggongvirae</taxon>
        <taxon>Uroviricota</taxon>
        <taxon>Caudoviricetes</taxon>
        <taxon>Peduoviridae</taxon>
        <taxon>Maltschvirus</taxon>
        <taxon>Maltschvirus maltsch</taxon>
    </lineage>
</organism>
<dbReference type="SUPFAM" id="SSF53300">
    <property type="entry name" value="vWA-like"/>
    <property type="match status" value="1"/>
</dbReference>
<dbReference type="InterPro" id="IPR008858">
    <property type="entry name" value="TROVE_dom"/>
</dbReference>
<evidence type="ECO:0000259" key="7">
    <source>
        <dbReference type="PROSITE" id="PS50988"/>
    </source>
</evidence>
<name>A0A6J5RT89_9CAUD</name>
<accession>A0A6J5RT89</accession>
<dbReference type="SUPFAM" id="SSF140864">
    <property type="entry name" value="TROVE domain-like"/>
    <property type="match status" value="1"/>
</dbReference>
<evidence type="ECO:0000256" key="5">
    <source>
        <dbReference type="ARBA" id="ARBA00022884"/>
    </source>
</evidence>
<dbReference type="GO" id="GO:1990904">
    <property type="term" value="C:ribonucleoprotein complex"/>
    <property type="evidence" value="ECO:0007669"/>
    <property type="project" value="UniProtKB-KW"/>
</dbReference>
<proteinExistence type="inferred from homology"/>
<dbReference type="GO" id="GO:0046872">
    <property type="term" value="F:metal ion binding"/>
    <property type="evidence" value="ECO:0007669"/>
    <property type="project" value="UniProtKB-KW"/>
</dbReference>
<dbReference type="InterPro" id="IPR040322">
    <property type="entry name" value="TROVE2"/>
</dbReference>
<keyword evidence="6" id="KW-0687">Ribonucleoprotein</keyword>
<evidence type="ECO:0000313" key="8">
    <source>
        <dbReference type="EMBL" id="CAB4196818.1"/>
    </source>
</evidence>
<dbReference type="Pfam" id="PF25045">
    <property type="entry name" value="vWA_Ro60"/>
    <property type="match status" value="1"/>
</dbReference>
<dbReference type="PANTHER" id="PTHR14202:SF0">
    <property type="entry name" value="RNA-BINDING PROTEIN RO60"/>
    <property type="match status" value="1"/>
</dbReference>
<dbReference type="InterPro" id="IPR037214">
    <property type="entry name" value="TROVE_dom_sf"/>
</dbReference>